<keyword evidence="1" id="KW-0597">Phosphoprotein</keyword>
<dbReference type="SMART" id="SM00448">
    <property type="entry name" value="REC"/>
    <property type="match status" value="1"/>
</dbReference>
<name>A0AA49GG14_9BACT</name>
<dbReference type="AlphaFoldDB" id="A0AA49GG14"/>
<dbReference type="SMART" id="SM00850">
    <property type="entry name" value="LytTR"/>
    <property type="match status" value="1"/>
</dbReference>
<evidence type="ECO:0000259" key="3">
    <source>
        <dbReference type="PROSITE" id="PS50930"/>
    </source>
</evidence>
<gene>
    <name evidence="4" type="ORF">QYS48_01900</name>
</gene>
<dbReference type="InterPro" id="IPR011006">
    <property type="entry name" value="CheY-like_superfamily"/>
</dbReference>
<evidence type="ECO:0000259" key="2">
    <source>
        <dbReference type="PROSITE" id="PS50110"/>
    </source>
</evidence>
<dbReference type="PROSITE" id="PS50930">
    <property type="entry name" value="HTH_LYTTR"/>
    <property type="match status" value="1"/>
</dbReference>
<sequence length="251" mass="28800">MNILVIEDERPAATRIIKLLNDLIPEASIHGHFDTIVDSVDWLSSNPAPDLIISDIELADGQSFEIYNQVKTNSPIIFTTAYDQFAIKAFKLNSIDYLLKPIDPEELGQAIEKYKNNTNKPATVDLNMLQSLLKKESKQYKDRFMVKVGEKIYSINSQDISYIYSEQKATFLQTQGGKKYIVDYTLDQLDSDLNPDQFFRLNRKYITSLGAIDEIITYSNSRLKIKLKNCEDNDIIVSREKVNALKSWLDQ</sequence>
<keyword evidence="5" id="KW-1185">Reference proteome</keyword>
<accession>A0AA49GG14</accession>
<evidence type="ECO:0000256" key="1">
    <source>
        <dbReference type="PROSITE-ProRule" id="PRU00169"/>
    </source>
</evidence>
<dbReference type="InterPro" id="IPR046947">
    <property type="entry name" value="LytR-like"/>
</dbReference>
<proteinExistence type="predicted"/>
<dbReference type="Proteomes" id="UP001244443">
    <property type="component" value="Chromosome"/>
</dbReference>
<dbReference type="PANTHER" id="PTHR37299:SF1">
    <property type="entry name" value="STAGE 0 SPORULATION PROTEIN A HOMOLOG"/>
    <property type="match status" value="1"/>
</dbReference>
<dbReference type="RefSeq" id="WP_308355686.1">
    <property type="nucleotide sequence ID" value="NZ_CP129970.2"/>
</dbReference>
<dbReference type="SUPFAM" id="SSF52172">
    <property type="entry name" value="CheY-like"/>
    <property type="match status" value="1"/>
</dbReference>
<protein>
    <submittedName>
        <fullName evidence="4">LytTR family DNA-binding domain-containing protein</fullName>
    </submittedName>
</protein>
<keyword evidence="4" id="KW-0238">DNA-binding</keyword>
<dbReference type="FunFam" id="3.40.50.2300:FF:000361">
    <property type="entry name" value="Two-component system response regulator"/>
    <property type="match status" value="1"/>
</dbReference>
<feature type="domain" description="Response regulatory" evidence="2">
    <location>
        <begin position="2"/>
        <end position="115"/>
    </location>
</feature>
<dbReference type="Gene3D" id="3.40.50.2300">
    <property type="match status" value="1"/>
</dbReference>
<dbReference type="InterPro" id="IPR001789">
    <property type="entry name" value="Sig_transdc_resp-reg_receiver"/>
</dbReference>
<dbReference type="InterPro" id="IPR007492">
    <property type="entry name" value="LytTR_DNA-bd_dom"/>
</dbReference>
<dbReference type="PROSITE" id="PS50110">
    <property type="entry name" value="RESPONSE_REGULATORY"/>
    <property type="match status" value="1"/>
</dbReference>
<feature type="modified residue" description="4-aspartylphosphate" evidence="1">
    <location>
        <position position="55"/>
    </location>
</feature>
<evidence type="ECO:0000313" key="4">
    <source>
        <dbReference type="EMBL" id="WKK85851.2"/>
    </source>
</evidence>
<dbReference type="GO" id="GO:0003677">
    <property type="term" value="F:DNA binding"/>
    <property type="evidence" value="ECO:0007669"/>
    <property type="project" value="UniProtKB-KW"/>
</dbReference>
<reference evidence="4" key="1">
    <citation type="submission" date="2023-08" db="EMBL/GenBank/DDBJ databases">
        <title>Comparative genomics and taxonomic characterization of three novel marine species of genus Marivirga.</title>
        <authorList>
            <person name="Muhammad N."/>
            <person name="Kim S.-G."/>
        </authorList>
    </citation>
    <scope>NUCLEOTIDE SEQUENCE [LARGE SCALE GENOMIC DNA]</scope>
    <source>
        <strain evidence="4">ABR2-2</strain>
    </source>
</reference>
<dbReference type="EMBL" id="CP129970">
    <property type="protein sequence ID" value="WKK85851.2"/>
    <property type="molecule type" value="Genomic_DNA"/>
</dbReference>
<dbReference type="Gene3D" id="2.40.50.1020">
    <property type="entry name" value="LytTr DNA-binding domain"/>
    <property type="match status" value="1"/>
</dbReference>
<dbReference type="PANTHER" id="PTHR37299">
    <property type="entry name" value="TRANSCRIPTIONAL REGULATOR-RELATED"/>
    <property type="match status" value="1"/>
</dbReference>
<dbReference type="Pfam" id="PF00072">
    <property type="entry name" value="Response_reg"/>
    <property type="match status" value="1"/>
</dbReference>
<evidence type="ECO:0000313" key="5">
    <source>
        <dbReference type="Proteomes" id="UP001244443"/>
    </source>
</evidence>
<feature type="domain" description="HTH LytTR-type" evidence="3">
    <location>
        <begin position="144"/>
        <end position="251"/>
    </location>
</feature>
<organism evidence="4 5">
    <name type="scientific">Marivirga arenosa</name>
    <dbReference type="NCBI Taxonomy" id="3059076"/>
    <lineage>
        <taxon>Bacteria</taxon>
        <taxon>Pseudomonadati</taxon>
        <taxon>Bacteroidota</taxon>
        <taxon>Cytophagia</taxon>
        <taxon>Cytophagales</taxon>
        <taxon>Marivirgaceae</taxon>
        <taxon>Marivirga</taxon>
    </lineage>
</organism>
<dbReference type="GO" id="GO:0000156">
    <property type="term" value="F:phosphorelay response regulator activity"/>
    <property type="evidence" value="ECO:0007669"/>
    <property type="project" value="InterPro"/>
</dbReference>
<dbReference type="Pfam" id="PF04397">
    <property type="entry name" value="LytTR"/>
    <property type="match status" value="1"/>
</dbReference>